<evidence type="ECO:0000256" key="6">
    <source>
        <dbReference type="ARBA" id="ARBA00023136"/>
    </source>
</evidence>
<feature type="domain" description="ABC transmembrane type-1" evidence="8">
    <location>
        <begin position="2"/>
        <end position="50"/>
    </location>
</feature>
<evidence type="ECO:0000256" key="1">
    <source>
        <dbReference type="ARBA" id="ARBA00004651"/>
    </source>
</evidence>
<keyword evidence="3" id="KW-1003">Cell membrane</keyword>
<proteinExistence type="predicted"/>
<keyword evidence="6 7" id="KW-0472">Membrane</keyword>
<evidence type="ECO:0000256" key="4">
    <source>
        <dbReference type="ARBA" id="ARBA00022692"/>
    </source>
</evidence>
<evidence type="ECO:0000256" key="5">
    <source>
        <dbReference type="ARBA" id="ARBA00022989"/>
    </source>
</evidence>
<dbReference type="GO" id="GO:0005886">
    <property type="term" value="C:plasma membrane"/>
    <property type="evidence" value="ECO:0007669"/>
    <property type="project" value="UniProtKB-SubCell"/>
</dbReference>
<evidence type="ECO:0000256" key="2">
    <source>
        <dbReference type="ARBA" id="ARBA00022448"/>
    </source>
</evidence>
<gene>
    <name evidence="9" type="ORF">ENV35_08110</name>
</gene>
<feature type="non-terminal residue" evidence="9">
    <location>
        <position position="1"/>
    </location>
</feature>
<comment type="subcellular location">
    <subcellularLocation>
        <location evidence="1">Cell membrane</location>
        <topology evidence="1">Multi-pass membrane protein</topology>
    </subcellularLocation>
</comment>
<evidence type="ECO:0000256" key="3">
    <source>
        <dbReference type="ARBA" id="ARBA00022475"/>
    </source>
</evidence>
<dbReference type="InterPro" id="IPR000515">
    <property type="entry name" value="MetI-like"/>
</dbReference>
<evidence type="ECO:0000259" key="8">
    <source>
        <dbReference type="Pfam" id="PF00528"/>
    </source>
</evidence>
<evidence type="ECO:0000256" key="7">
    <source>
        <dbReference type="SAM" id="Phobius"/>
    </source>
</evidence>
<name>A0A7C3SPA4_9BACT</name>
<comment type="caution">
    <text evidence="9">The sequence shown here is derived from an EMBL/GenBank/DDBJ whole genome shotgun (WGS) entry which is preliminary data.</text>
</comment>
<organism evidence="9">
    <name type="scientific">Dictyoglomus turgidum</name>
    <dbReference type="NCBI Taxonomy" id="513050"/>
    <lineage>
        <taxon>Bacteria</taxon>
        <taxon>Pseudomonadati</taxon>
        <taxon>Dictyoglomota</taxon>
        <taxon>Dictyoglomia</taxon>
        <taxon>Dictyoglomales</taxon>
        <taxon>Dictyoglomaceae</taxon>
        <taxon>Dictyoglomus</taxon>
    </lineage>
</organism>
<feature type="transmembrane region" description="Helical" evidence="7">
    <location>
        <begin position="20"/>
        <end position="45"/>
    </location>
</feature>
<dbReference type="PANTHER" id="PTHR30465">
    <property type="entry name" value="INNER MEMBRANE ABC TRANSPORTER"/>
    <property type="match status" value="1"/>
</dbReference>
<accession>A0A7C3SPA4</accession>
<protein>
    <submittedName>
        <fullName evidence="9">ABC transporter permease subunit</fullName>
    </submittedName>
</protein>
<evidence type="ECO:0000313" key="9">
    <source>
        <dbReference type="EMBL" id="HGB31820.1"/>
    </source>
</evidence>
<reference evidence="9" key="1">
    <citation type="journal article" date="2020" name="mSystems">
        <title>Genome- and Community-Level Interaction Insights into Carbon Utilization and Element Cycling Functions of Hydrothermarchaeota in Hydrothermal Sediment.</title>
        <authorList>
            <person name="Zhou Z."/>
            <person name="Liu Y."/>
            <person name="Xu W."/>
            <person name="Pan J."/>
            <person name="Luo Z.H."/>
            <person name="Li M."/>
        </authorList>
    </citation>
    <scope>NUCLEOTIDE SEQUENCE [LARGE SCALE GENOMIC DNA]</scope>
    <source>
        <strain evidence="9">SpSt-751</strain>
    </source>
</reference>
<keyword evidence="2" id="KW-0813">Transport</keyword>
<dbReference type="Pfam" id="PF00528">
    <property type="entry name" value="BPD_transp_1"/>
    <property type="match status" value="1"/>
</dbReference>
<keyword evidence="4 7" id="KW-0812">Transmembrane</keyword>
<dbReference type="GO" id="GO:0055085">
    <property type="term" value="P:transmembrane transport"/>
    <property type="evidence" value="ECO:0007669"/>
    <property type="project" value="InterPro"/>
</dbReference>
<dbReference type="AlphaFoldDB" id="A0A7C3SPA4"/>
<dbReference type="EMBL" id="DTGA01000217">
    <property type="protein sequence ID" value="HGB31820.1"/>
    <property type="molecule type" value="Genomic_DNA"/>
</dbReference>
<dbReference type="PANTHER" id="PTHR30465:SF74">
    <property type="entry name" value="OLIGOPEPTIDE TRANSPORT SYSTEM PERMEASE PROTEIN OPPB"/>
    <property type="match status" value="1"/>
</dbReference>
<sequence>VPGLGQLFVNAASMRDYPLLVTSTFILSLSVMSMNLLVDIIYAFLDPRIKYE</sequence>
<keyword evidence="5 7" id="KW-1133">Transmembrane helix</keyword>